<protein>
    <submittedName>
        <fullName evidence="1">Uncharacterized protein</fullName>
    </submittedName>
</protein>
<reference evidence="1 2" key="1">
    <citation type="journal article" date="2012" name="PLoS ONE">
        <title>Edwardsiella comparative phylogenomics reveal the new intra/inter-species taxonomic relationships, virulence evolution and niche adaptation mechanisms.</title>
        <authorList>
            <person name="Yang M."/>
            <person name="Lv Y."/>
            <person name="Xiao J."/>
            <person name="Wu H."/>
            <person name="Zheng H."/>
            <person name="Liu Q."/>
            <person name="Zhang Y."/>
            <person name="Wang Q."/>
        </authorList>
    </citation>
    <scope>NUCLEOTIDE SEQUENCE [LARGE SCALE GENOMIC DNA]</scope>
    <source>
        <strain evidence="2">080813</strain>
    </source>
</reference>
<organism evidence="1 2">
    <name type="scientific">Edwardsiella anguillarum ET080813</name>
    <dbReference type="NCBI Taxonomy" id="667120"/>
    <lineage>
        <taxon>Bacteria</taxon>
        <taxon>Pseudomonadati</taxon>
        <taxon>Pseudomonadota</taxon>
        <taxon>Gammaproteobacteria</taxon>
        <taxon>Enterobacterales</taxon>
        <taxon>Hafniaceae</taxon>
        <taxon>Edwardsiella</taxon>
    </lineage>
</organism>
<gene>
    <name evidence="1" type="ORF">ETEE_4152</name>
</gene>
<evidence type="ECO:0000313" key="2">
    <source>
        <dbReference type="Proteomes" id="UP000028681"/>
    </source>
</evidence>
<accession>A0A076LV65</accession>
<dbReference type="AlphaFoldDB" id="A0A076LV65"/>
<dbReference type="Proteomes" id="UP000028681">
    <property type="component" value="Chromosome"/>
</dbReference>
<dbReference type="KEGG" id="ete:ETEE_4152"/>
<proteinExistence type="predicted"/>
<name>A0A076LV65_9GAMM</name>
<evidence type="ECO:0000313" key="1">
    <source>
        <dbReference type="EMBL" id="AIJ10557.1"/>
    </source>
</evidence>
<dbReference type="HOGENOM" id="CLU_3327366_0_0_6"/>
<dbReference type="EMBL" id="CP006664">
    <property type="protein sequence ID" value="AIJ10557.1"/>
    <property type="molecule type" value="Genomic_DNA"/>
</dbReference>
<sequence>MADEESLNNKTKWSMILFKYLNIFSMDMKKTGMCRFDV</sequence>